<dbReference type="Proteomes" id="UP000050326">
    <property type="component" value="Unassembled WGS sequence"/>
</dbReference>
<feature type="transmembrane region" description="Helical" evidence="1">
    <location>
        <begin position="108"/>
        <end position="129"/>
    </location>
</feature>
<evidence type="ECO:0008006" key="4">
    <source>
        <dbReference type="Google" id="ProtNLM"/>
    </source>
</evidence>
<evidence type="ECO:0000313" key="2">
    <source>
        <dbReference type="EMBL" id="KPU43620.1"/>
    </source>
</evidence>
<comment type="caution">
    <text evidence="2">The sequence shown here is derived from an EMBL/GenBank/DDBJ whole genome shotgun (WGS) entry which is preliminary data.</text>
</comment>
<dbReference type="AlphaFoldDB" id="A0A0P8W749"/>
<dbReference type="Gene3D" id="2.40.50.140">
    <property type="entry name" value="Nucleic acid-binding proteins"/>
    <property type="match status" value="1"/>
</dbReference>
<feature type="transmembrane region" description="Helical" evidence="1">
    <location>
        <begin position="14"/>
        <end position="35"/>
    </location>
</feature>
<evidence type="ECO:0000313" key="3">
    <source>
        <dbReference type="Proteomes" id="UP000050326"/>
    </source>
</evidence>
<keyword evidence="1" id="KW-0472">Membrane</keyword>
<protein>
    <recommendedName>
        <fullName evidence="4">NfeD-like C-terminal domain-containing protein</fullName>
    </recommendedName>
</protein>
<dbReference type="InterPro" id="IPR012340">
    <property type="entry name" value="NA-bd_OB-fold"/>
</dbReference>
<name>A0A0P8W749_9CLOT</name>
<keyword evidence="1" id="KW-0812">Transmembrane</keyword>
<dbReference type="EMBL" id="LKET01000039">
    <property type="protein sequence ID" value="KPU43620.1"/>
    <property type="molecule type" value="Genomic_DNA"/>
</dbReference>
<keyword evidence="1" id="KW-1133">Transmembrane helix</keyword>
<reference evidence="2 3" key="1">
    <citation type="submission" date="2015-09" db="EMBL/GenBank/DDBJ databases">
        <title>Genome sequence of Oxobacter pfennigii DSM 3222.</title>
        <authorList>
            <person name="Poehlein A."/>
            <person name="Bengelsdorf F.R."/>
            <person name="Schiel-Bengelsdorf B."/>
            <person name="Duerre P."/>
            <person name="Daniel R."/>
        </authorList>
    </citation>
    <scope>NUCLEOTIDE SEQUENCE [LARGE SCALE GENOMIC DNA]</scope>
    <source>
        <strain evidence="2 3">DSM 3222</strain>
    </source>
</reference>
<accession>A0A0P8W749</accession>
<proteinExistence type="predicted"/>
<organism evidence="2 3">
    <name type="scientific">Oxobacter pfennigii</name>
    <dbReference type="NCBI Taxonomy" id="36849"/>
    <lineage>
        <taxon>Bacteria</taxon>
        <taxon>Bacillati</taxon>
        <taxon>Bacillota</taxon>
        <taxon>Clostridia</taxon>
        <taxon>Eubacteriales</taxon>
        <taxon>Clostridiaceae</taxon>
        <taxon>Oxobacter</taxon>
    </lineage>
</organism>
<dbReference type="OrthoDB" id="189831at2"/>
<dbReference type="RefSeq" id="WP_054876052.1">
    <property type="nucleotide sequence ID" value="NZ_LKET01000039.1"/>
</dbReference>
<feature type="transmembrane region" description="Helical" evidence="1">
    <location>
        <begin position="77"/>
        <end position="96"/>
    </location>
</feature>
<gene>
    <name evidence="2" type="ORF">OXPF_30610</name>
</gene>
<sequence length="211" mass="23578">MVEWWNSIPGDQRVYWYIGIPFTTLFIIQTLLPFLGLGDHGDFGDSNENLGDIHEYLDSDGFQDYTFDDVSSPFRLLTMRNFIVFFTVFSWTGIVLDKFNMNKILEVLLSCGAGFIVSLIISSLFYFIANLTEYGGMDLKNAINAKGEVYLTIPGAKDGVGKVTVIVQGTSRELDAMTNGKTIPTGERVKVIGVIDNQILLVENLVEDHID</sequence>
<keyword evidence="3" id="KW-1185">Reference proteome</keyword>
<evidence type="ECO:0000256" key="1">
    <source>
        <dbReference type="SAM" id="Phobius"/>
    </source>
</evidence>